<proteinExistence type="inferred from homology"/>
<evidence type="ECO:0000256" key="9">
    <source>
        <dbReference type="SAM" id="Phobius"/>
    </source>
</evidence>
<comment type="similarity">
    <text evidence="2 8">Belongs to the ABC-3 integral membrane protein family.</text>
</comment>
<organism evidence="10 11">
    <name type="scientific">Vreelandella arcis</name>
    <dbReference type="NCBI Taxonomy" id="416873"/>
    <lineage>
        <taxon>Bacteria</taxon>
        <taxon>Pseudomonadati</taxon>
        <taxon>Pseudomonadota</taxon>
        <taxon>Gammaproteobacteria</taxon>
        <taxon>Oceanospirillales</taxon>
        <taxon>Halomonadaceae</taxon>
        <taxon>Vreelandella</taxon>
    </lineage>
</organism>
<evidence type="ECO:0000256" key="8">
    <source>
        <dbReference type="RuleBase" id="RU003943"/>
    </source>
</evidence>
<dbReference type="AlphaFoldDB" id="A0A1G9XIT4"/>
<dbReference type="GO" id="GO:0010043">
    <property type="term" value="P:response to zinc ion"/>
    <property type="evidence" value="ECO:0007669"/>
    <property type="project" value="TreeGrafter"/>
</dbReference>
<protein>
    <submittedName>
        <fullName evidence="10">Manganese/zinc/iron transport system permease protein</fullName>
    </submittedName>
</protein>
<evidence type="ECO:0000313" key="10">
    <source>
        <dbReference type="EMBL" id="SDM96630.1"/>
    </source>
</evidence>
<dbReference type="STRING" id="416873.SAMN04487951_101297"/>
<dbReference type="Pfam" id="PF00950">
    <property type="entry name" value="ABC-3"/>
    <property type="match status" value="1"/>
</dbReference>
<dbReference type="GO" id="GO:0055085">
    <property type="term" value="P:transmembrane transport"/>
    <property type="evidence" value="ECO:0007669"/>
    <property type="project" value="InterPro"/>
</dbReference>
<feature type="transmembrane region" description="Helical" evidence="9">
    <location>
        <begin position="12"/>
        <end position="32"/>
    </location>
</feature>
<dbReference type="Proteomes" id="UP000199677">
    <property type="component" value="Unassembled WGS sequence"/>
</dbReference>
<dbReference type="InterPro" id="IPR001626">
    <property type="entry name" value="ABC_TroCD"/>
</dbReference>
<evidence type="ECO:0000256" key="3">
    <source>
        <dbReference type="ARBA" id="ARBA00022448"/>
    </source>
</evidence>
<feature type="transmembrane region" description="Helical" evidence="9">
    <location>
        <begin position="64"/>
        <end position="84"/>
    </location>
</feature>
<evidence type="ECO:0000256" key="5">
    <source>
        <dbReference type="ARBA" id="ARBA00022692"/>
    </source>
</evidence>
<sequence>MMAELLTTTALPIMLVGAMVGIASSAVGTFLVLRGNSMLSDAISHSIVFGIVIVWLLTKQQSGPVQLIGAALTGLLTVLLTEALASTKRVKQDTAIGLVFPALFSIGVLLLNIYANDVHIDTHTVLLGEIGFVWLDTLDIFGLPIPQALVSMSVMTVLNYAFIGLFYKELKLATFDPALAKTFGFMPSILFYVLLMLTSSTAVAAFDAVGAVLFIAFAIVPASAAYLLTDRLWMMFIIGALISIASSISGYYLAVFLNVSIGGMMAVMTGVFLMLAFLAGPRYGVITQLVKRQRARQAPVEPPPSV</sequence>
<evidence type="ECO:0000256" key="7">
    <source>
        <dbReference type="ARBA" id="ARBA00023136"/>
    </source>
</evidence>
<dbReference type="Gene3D" id="1.10.3470.10">
    <property type="entry name" value="ABC transporter involved in vitamin B12 uptake, BtuC"/>
    <property type="match status" value="1"/>
</dbReference>
<dbReference type="EMBL" id="FNII01000001">
    <property type="protein sequence ID" value="SDM96630.1"/>
    <property type="molecule type" value="Genomic_DNA"/>
</dbReference>
<dbReference type="CDD" id="cd06550">
    <property type="entry name" value="TM_ABC_iron-siderophores_like"/>
    <property type="match status" value="1"/>
</dbReference>
<dbReference type="GO" id="GO:0043190">
    <property type="term" value="C:ATP-binding cassette (ABC) transporter complex"/>
    <property type="evidence" value="ECO:0007669"/>
    <property type="project" value="InterPro"/>
</dbReference>
<reference evidence="11" key="1">
    <citation type="submission" date="2016-10" db="EMBL/GenBank/DDBJ databases">
        <authorList>
            <person name="Varghese N."/>
            <person name="Submissions S."/>
        </authorList>
    </citation>
    <scope>NUCLEOTIDE SEQUENCE [LARGE SCALE GENOMIC DNA]</scope>
    <source>
        <strain evidence="11">CGMCC 1.6494</strain>
    </source>
</reference>
<dbReference type="SUPFAM" id="SSF81345">
    <property type="entry name" value="ABC transporter involved in vitamin B12 uptake, BtuC"/>
    <property type="match status" value="1"/>
</dbReference>
<gene>
    <name evidence="10" type="ORF">SAMN04487951_101297</name>
</gene>
<keyword evidence="4" id="KW-1003">Cell membrane</keyword>
<keyword evidence="6 9" id="KW-1133">Transmembrane helix</keyword>
<feature type="transmembrane region" description="Helical" evidence="9">
    <location>
        <begin position="179"/>
        <end position="197"/>
    </location>
</feature>
<dbReference type="RefSeq" id="WP_089701764.1">
    <property type="nucleotide sequence ID" value="NZ_FNII01000001.1"/>
</dbReference>
<feature type="transmembrane region" description="Helical" evidence="9">
    <location>
        <begin position="39"/>
        <end position="58"/>
    </location>
</feature>
<feature type="transmembrane region" description="Helical" evidence="9">
    <location>
        <begin position="96"/>
        <end position="115"/>
    </location>
</feature>
<dbReference type="PANTHER" id="PTHR30477">
    <property type="entry name" value="ABC-TRANSPORTER METAL-BINDING PROTEIN"/>
    <property type="match status" value="1"/>
</dbReference>
<evidence type="ECO:0000256" key="4">
    <source>
        <dbReference type="ARBA" id="ARBA00022475"/>
    </source>
</evidence>
<feature type="transmembrane region" description="Helical" evidence="9">
    <location>
        <begin position="203"/>
        <end position="220"/>
    </location>
</feature>
<dbReference type="InterPro" id="IPR037294">
    <property type="entry name" value="ABC_BtuC-like"/>
</dbReference>
<comment type="subcellular location">
    <subcellularLocation>
        <location evidence="1 8">Cell membrane</location>
        <topology evidence="1 8">Multi-pass membrane protein</topology>
    </subcellularLocation>
</comment>
<keyword evidence="11" id="KW-1185">Reference proteome</keyword>
<dbReference type="PANTHER" id="PTHR30477:SF8">
    <property type="entry name" value="METAL TRANSPORT SYSTEM MEMBRANE PROTEIN CT_070-RELATED"/>
    <property type="match status" value="1"/>
</dbReference>
<dbReference type="OrthoDB" id="9804300at2"/>
<evidence type="ECO:0000256" key="6">
    <source>
        <dbReference type="ARBA" id="ARBA00022989"/>
    </source>
</evidence>
<keyword evidence="5 8" id="KW-0812">Transmembrane</keyword>
<evidence type="ECO:0000256" key="1">
    <source>
        <dbReference type="ARBA" id="ARBA00004651"/>
    </source>
</evidence>
<keyword evidence="3 8" id="KW-0813">Transport</keyword>
<feature type="transmembrane region" description="Helical" evidence="9">
    <location>
        <begin position="148"/>
        <end position="167"/>
    </location>
</feature>
<feature type="transmembrane region" description="Helical" evidence="9">
    <location>
        <begin position="259"/>
        <end position="279"/>
    </location>
</feature>
<evidence type="ECO:0000313" key="11">
    <source>
        <dbReference type="Proteomes" id="UP000199677"/>
    </source>
</evidence>
<accession>A0A1G9XIT4</accession>
<evidence type="ECO:0000256" key="2">
    <source>
        <dbReference type="ARBA" id="ARBA00008034"/>
    </source>
</evidence>
<feature type="transmembrane region" description="Helical" evidence="9">
    <location>
        <begin position="232"/>
        <end position="253"/>
    </location>
</feature>
<keyword evidence="7 9" id="KW-0472">Membrane</keyword>
<name>A0A1G9XIT4_9GAMM</name>